<dbReference type="Gene3D" id="3.30.450.350">
    <property type="entry name" value="CHASE domain"/>
    <property type="match status" value="1"/>
</dbReference>
<sequence>MFGVNFKIALSKTSKWFLLFCSITLIIGILSANYYCQKIKNENKLDLEQKIALELNKISINVQDAIHRYEYGLQALRAAVQTVGFSDFKYQNHLTYFKSRDYHKEFPGARGFGVIKKISKKQLPEFLAQANAERSKPFELKQLDSPQDLLFIIQYIEPEEFNLQAIGLDIGSESNRRFAAITSAASGFAQLTGPITLMQADEQKLHGFLLLLPIFSNNDQHTLLGWVFSPLLINEILDVVADNNVHFKIEIADSYLNESTLFYAGDIDTTTKSAFKISKTNSIYGRQWNISITPTNDFIHSLNYRDPTQVYFQIIALTFIALVFVFFLTQLIARRIEIIKQKLSYETVVKNASESIIGVDAYFAILHWNASADHLFQFTQKNAQHKPLINWLSLFINHDKLIAIYKQVARGEQITNMAFSHMGIESTSDKFLLLNFIPMVRAGTFIGATISISDITAIKTLQTQLENHNKQLESKVTEQTQLLEQKSNFQKSVLNSSQNAIIATDKEGVITLFTQSAALLLGFEEAQVIAKKNIMSLISSDKSTLKQDTFKLWVDKTTDSTCPSLCFFQTKDGLDIPVSITISDILDEHSELSGYLIVADNLTEKKSLEHHISLVNAALDNSQDMLLWLDESGHLLHSNPYACVLLEYTQNNFNQQNIHTLLKFEQGENWAHLKQKIIKTQRLSCERNFLKATGTTIPMLISASVLTIDKKTIIYFAAKNITERLKEEAELKLALHQADAASKIKTDFIANMSHELRTPLNAINGLLQILELSKLTQEQLSTLDSAKAEVIGLNQTINDIMDLTSVERGELILEEQDFNLDELLNTIGTQLNTLADDKPIEIHFSLTEDLPLAMHGDANKLKQILWNIASNAVKFSLKGEVVLSFSVTISNRNSFWLNIAISDTGIGVNQDKLEQIFDLFTQVDNSNTRQYGGLGIGLTIASQLVKLMGGSIKVCSQLDAGSTFSCSVLMQPAKSYVPTKLTNPHLLNILIVDDNPTSLNILANTVHLLGCNATLAQSPEKGLALFKAALAKKPIFDLVLLDWKMPDIDGWQLAEQIRQCTTDEYLPLLIMVSAHGRQLLAQKNNQSNQLLNGFLSKPVTRVMLLDAISDAIAAAQHTSLKTKLISHQQPLLNKRILLVEDNPTNQLIAKTLLDSQGANTVIANGGRQALTELDNSLLPFDLILMDIQMPDIDGYETTQLIRANTKYGNLPILAITANVMENDKKKCLASGMNGHIAKPFQLEELIQHIVAATLPPSEVEPLAAAKTIDHNIDESVMLFCQKNAINIKQSLYLFNFSIPLYIKTISLFLDDLTHYKTVLNQPTEQLSHKEIKLIFHTLKSTAESLGFTDLGAFAKEIENQLNGEDEPDQLLVSQQLHTFKSLNEQALQAIPTLLQLLDPNSIKQAIVNHVTEQKINPHAFALLVEEVRTFNMRAIDSFQKISTPLRAVSNELCDELATNLNKLKFKEAKIILEQLRILIKGLH</sequence>
<feature type="domain" description="CHASE" evidence="19">
    <location>
        <begin position="151"/>
        <end position="242"/>
    </location>
</feature>
<evidence type="ECO:0000259" key="20">
    <source>
        <dbReference type="PROSITE" id="PS50894"/>
    </source>
</evidence>
<dbReference type="SMART" id="SM00448">
    <property type="entry name" value="REC"/>
    <property type="match status" value="2"/>
</dbReference>
<dbReference type="SUPFAM" id="SSF47226">
    <property type="entry name" value="Histidine-containing phosphotransfer domain, HPT domain"/>
    <property type="match status" value="1"/>
</dbReference>
<dbReference type="Gene3D" id="1.10.287.130">
    <property type="match status" value="1"/>
</dbReference>
<keyword evidence="11 15" id="KW-0472">Membrane</keyword>
<keyword evidence="4" id="KW-1003">Cell membrane</keyword>
<evidence type="ECO:0000313" key="21">
    <source>
        <dbReference type="EMBL" id="EAR28828.1"/>
    </source>
</evidence>
<keyword evidence="22" id="KW-1185">Reference proteome</keyword>
<dbReference type="FunFam" id="3.30.565.10:FF:000010">
    <property type="entry name" value="Sensor histidine kinase RcsC"/>
    <property type="match status" value="1"/>
</dbReference>
<dbReference type="InterPro" id="IPR035965">
    <property type="entry name" value="PAS-like_dom_sf"/>
</dbReference>
<feature type="domain" description="Response regulatory" evidence="17">
    <location>
        <begin position="1135"/>
        <end position="1253"/>
    </location>
</feature>
<dbReference type="InterPro" id="IPR036097">
    <property type="entry name" value="HisK_dim/P_sf"/>
</dbReference>
<dbReference type="Pfam" id="PF01627">
    <property type="entry name" value="Hpt"/>
    <property type="match status" value="1"/>
</dbReference>
<dbReference type="Pfam" id="PF00512">
    <property type="entry name" value="HisKA"/>
    <property type="match status" value="1"/>
</dbReference>
<protein>
    <recommendedName>
        <fullName evidence="3">histidine kinase</fullName>
        <ecNumber evidence="3">2.7.13.3</ecNumber>
    </recommendedName>
</protein>
<dbReference type="PROSITE" id="PS50109">
    <property type="entry name" value="HIS_KIN"/>
    <property type="match status" value="1"/>
</dbReference>
<evidence type="ECO:0000313" key="22">
    <source>
        <dbReference type="Proteomes" id="UP000006201"/>
    </source>
</evidence>
<feature type="domain" description="Response regulatory" evidence="17">
    <location>
        <begin position="988"/>
        <end position="1112"/>
    </location>
</feature>
<dbReference type="Pfam" id="PF00072">
    <property type="entry name" value="Response_reg"/>
    <property type="match status" value="2"/>
</dbReference>
<keyword evidence="14" id="KW-0175">Coiled coil</keyword>
<dbReference type="eggNOG" id="COG3614">
    <property type="taxonomic scope" value="Bacteria"/>
</dbReference>
<keyword evidence="5 13" id="KW-0597">Phosphoprotein</keyword>
<gene>
    <name evidence="21" type="ORF">PTD2_07289</name>
</gene>
<dbReference type="SMART" id="SM00387">
    <property type="entry name" value="HATPase_c"/>
    <property type="match status" value="1"/>
</dbReference>
<dbReference type="Pfam" id="PF02518">
    <property type="entry name" value="HATPase_c"/>
    <property type="match status" value="1"/>
</dbReference>
<dbReference type="GO" id="GO:0000155">
    <property type="term" value="F:phosphorelay sensor kinase activity"/>
    <property type="evidence" value="ECO:0007669"/>
    <property type="project" value="InterPro"/>
</dbReference>
<dbReference type="Pfam" id="PF03924">
    <property type="entry name" value="CHASE"/>
    <property type="match status" value="1"/>
</dbReference>
<dbReference type="SUPFAM" id="SSF52172">
    <property type="entry name" value="CheY-like"/>
    <property type="match status" value="2"/>
</dbReference>
<dbReference type="Gene3D" id="1.20.120.160">
    <property type="entry name" value="HPT domain"/>
    <property type="match status" value="1"/>
</dbReference>
<dbReference type="CDD" id="cd00130">
    <property type="entry name" value="PAS"/>
    <property type="match status" value="1"/>
</dbReference>
<feature type="transmembrane region" description="Helical" evidence="15">
    <location>
        <begin position="16"/>
        <end position="35"/>
    </location>
</feature>
<evidence type="ECO:0000259" key="19">
    <source>
        <dbReference type="PROSITE" id="PS50839"/>
    </source>
</evidence>
<dbReference type="InterPro" id="IPR005467">
    <property type="entry name" value="His_kinase_dom"/>
</dbReference>
<dbReference type="SUPFAM" id="SSF47384">
    <property type="entry name" value="Homodimeric domain of signal transducing histidine kinase"/>
    <property type="match status" value="1"/>
</dbReference>
<dbReference type="Pfam" id="PF13426">
    <property type="entry name" value="PAS_9"/>
    <property type="match status" value="1"/>
</dbReference>
<evidence type="ECO:0000256" key="15">
    <source>
        <dbReference type="SAM" id="Phobius"/>
    </source>
</evidence>
<comment type="catalytic activity">
    <reaction evidence="1">
        <text>ATP + protein L-histidine = ADP + protein N-phospho-L-histidine.</text>
        <dbReference type="EC" id="2.7.13.3"/>
    </reaction>
</comment>
<dbReference type="Gene3D" id="3.30.450.20">
    <property type="entry name" value="PAS domain"/>
    <property type="match status" value="3"/>
</dbReference>
<keyword evidence="10" id="KW-0902">Two-component regulatory system</keyword>
<dbReference type="PRINTS" id="PR00344">
    <property type="entry name" value="BCTRLSENSOR"/>
</dbReference>
<dbReference type="OrthoDB" id="9810730at2"/>
<feature type="transmembrane region" description="Helical" evidence="15">
    <location>
        <begin position="310"/>
        <end position="333"/>
    </location>
</feature>
<evidence type="ECO:0000256" key="1">
    <source>
        <dbReference type="ARBA" id="ARBA00000085"/>
    </source>
</evidence>
<feature type="domain" description="Histidine kinase" evidence="16">
    <location>
        <begin position="751"/>
        <end position="972"/>
    </location>
</feature>
<proteinExistence type="predicted"/>
<dbReference type="InterPro" id="IPR036641">
    <property type="entry name" value="HPT_dom_sf"/>
</dbReference>
<dbReference type="InterPro" id="IPR008207">
    <property type="entry name" value="Sig_transdc_His_kin_Hpt_dom"/>
</dbReference>
<keyword evidence="9 15" id="KW-1133">Transmembrane helix</keyword>
<dbReference type="PROSITE" id="PS50110">
    <property type="entry name" value="RESPONSE_REGULATORY"/>
    <property type="match status" value="2"/>
</dbReference>
<evidence type="ECO:0000256" key="12">
    <source>
        <dbReference type="PROSITE-ProRule" id="PRU00110"/>
    </source>
</evidence>
<evidence type="ECO:0000256" key="3">
    <source>
        <dbReference type="ARBA" id="ARBA00012438"/>
    </source>
</evidence>
<dbReference type="EC" id="2.7.13.3" evidence="3"/>
<evidence type="ECO:0000256" key="4">
    <source>
        <dbReference type="ARBA" id="ARBA00022475"/>
    </source>
</evidence>
<evidence type="ECO:0000256" key="11">
    <source>
        <dbReference type="ARBA" id="ARBA00023136"/>
    </source>
</evidence>
<evidence type="ECO:0000256" key="13">
    <source>
        <dbReference type="PROSITE-ProRule" id="PRU00169"/>
    </source>
</evidence>
<dbReference type="Proteomes" id="UP000006201">
    <property type="component" value="Unassembled WGS sequence"/>
</dbReference>
<dbReference type="InterPro" id="IPR003594">
    <property type="entry name" value="HATPase_dom"/>
</dbReference>
<name>A4C8B3_9GAMM</name>
<accession>A4C8B3</accession>
<dbReference type="InterPro" id="IPR006189">
    <property type="entry name" value="CHASE_dom"/>
</dbReference>
<dbReference type="PANTHER" id="PTHR45339">
    <property type="entry name" value="HYBRID SIGNAL TRANSDUCTION HISTIDINE KINASE J"/>
    <property type="match status" value="1"/>
</dbReference>
<keyword evidence="6 15" id="KW-0812">Transmembrane</keyword>
<evidence type="ECO:0000256" key="2">
    <source>
        <dbReference type="ARBA" id="ARBA00004651"/>
    </source>
</evidence>
<evidence type="ECO:0000256" key="5">
    <source>
        <dbReference type="ARBA" id="ARBA00022553"/>
    </source>
</evidence>
<evidence type="ECO:0000256" key="9">
    <source>
        <dbReference type="ARBA" id="ARBA00022989"/>
    </source>
</evidence>
<dbReference type="InterPro" id="IPR011006">
    <property type="entry name" value="CheY-like_superfamily"/>
</dbReference>
<organism evidence="21 22">
    <name type="scientific">Pseudoalteromonas tunicata D2</name>
    <dbReference type="NCBI Taxonomy" id="87626"/>
    <lineage>
        <taxon>Bacteria</taxon>
        <taxon>Pseudomonadati</taxon>
        <taxon>Pseudomonadota</taxon>
        <taxon>Gammaproteobacteria</taxon>
        <taxon>Alteromonadales</taxon>
        <taxon>Pseudoalteromonadaceae</taxon>
        <taxon>Pseudoalteromonas</taxon>
    </lineage>
</organism>
<feature type="modified residue" description="Phosphohistidine" evidence="12">
    <location>
        <position position="1336"/>
    </location>
</feature>
<dbReference type="SMART" id="SM00091">
    <property type="entry name" value="PAS"/>
    <property type="match status" value="3"/>
</dbReference>
<dbReference type="PROSITE" id="PS50112">
    <property type="entry name" value="PAS"/>
    <property type="match status" value="1"/>
</dbReference>
<comment type="subcellular location">
    <subcellularLocation>
        <location evidence="2">Cell membrane</location>
        <topology evidence="2">Multi-pass membrane protein</topology>
    </subcellularLocation>
</comment>
<dbReference type="SMART" id="SM00388">
    <property type="entry name" value="HisKA"/>
    <property type="match status" value="1"/>
</dbReference>
<evidence type="ECO:0000256" key="7">
    <source>
        <dbReference type="ARBA" id="ARBA00022741"/>
    </source>
</evidence>
<dbReference type="CDD" id="cd17546">
    <property type="entry name" value="REC_hyHK_CKI1_RcsC-like"/>
    <property type="match status" value="2"/>
</dbReference>
<keyword evidence="8" id="KW-0067">ATP-binding</keyword>
<keyword evidence="7" id="KW-0547">Nucleotide-binding</keyword>
<dbReference type="InterPro" id="IPR013767">
    <property type="entry name" value="PAS_fold"/>
</dbReference>
<evidence type="ECO:0000256" key="14">
    <source>
        <dbReference type="SAM" id="Coils"/>
    </source>
</evidence>
<dbReference type="EMBL" id="AAOH01000003">
    <property type="protein sequence ID" value="EAR28828.1"/>
    <property type="molecule type" value="Genomic_DNA"/>
</dbReference>
<feature type="domain" description="PAS" evidence="18">
    <location>
        <begin position="486"/>
        <end position="541"/>
    </location>
</feature>
<feature type="coiled-coil region" evidence="14">
    <location>
        <begin position="458"/>
        <end position="485"/>
    </location>
</feature>
<dbReference type="PANTHER" id="PTHR45339:SF1">
    <property type="entry name" value="HYBRID SIGNAL TRANSDUCTION HISTIDINE KINASE J"/>
    <property type="match status" value="1"/>
</dbReference>
<feature type="modified residue" description="4-aspartylphosphate" evidence="13">
    <location>
        <position position="1186"/>
    </location>
</feature>
<comment type="caution">
    <text evidence="21">The sequence shown here is derived from an EMBL/GenBank/DDBJ whole genome shotgun (WGS) entry which is preliminary data.</text>
</comment>
<dbReference type="InterPro" id="IPR001789">
    <property type="entry name" value="Sig_transdc_resp-reg_receiver"/>
</dbReference>
<dbReference type="PROSITE" id="PS50894">
    <property type="entry name" value="HPT"/>
    <property type="match status" value="1"/>
</dbReference>
<reference evidence="21 22" key="1">
    <citation type="submission" date="2006-02" db="EMBL/GenBank/DDBJ databases">
        <authorList>
            <person name="Moran M.A."/>
            <person name="Kjelleberg S."/>
            <person name="Egan S."/>
            <person name="Saunders N."/>
            <person name="Thomas T."/>
            <person name="Ferriera S."/>
            <person name="Johnson J."/>
            <person name="Kravitz S."/>
            <person name="Halpern A."/>
            <person name="Remington K."/>
            <person name="Beeson K."/>
            <person name="Tran B."/>
            <person name="Rogers Y.-H."/>
            <person name="Friedman R."/>
            <person name="Venter J.C."/>
        </authorList>
    </citation>
    <scope>NUCLEOTIDE SEQUENCE [LARGE SCALE GENOMIC DNA]</scope>
    <source>
        <strain evidence="21 22">D2</strain>
    </source>
</reference>
<dbReference type="RefSeq" id="WP_009838090.1">
    <property type="nucleotide sequence ID" value="NZ_AAOH01000003.1"/>
</dbReference>
<evidence type="ECO:0000259" key="18">
    <source>
        <dbReference type="PROSITE" id="PS50112"/>
    </source>
</evidence>
<dbReference type="NCBIfam" id="TIGR00229">
    <property type="entry name" value="sensory_box"/>
    <property type="match status" value="2"/>
</dbReference>
<dbReference type="GO" id="GO:0005524">
    <property type="term" value="F:ATP binding"/>
    <property type="evidence" value="ECO:0007669"/>
    <property type="project" value="UniProtKB-KW"/>
</dbReference>
<evidence type="ECO:0000256" key="8">
    <source>
        <dbReference type="ARBA" id="ARBA00022840"/>
    </source>
</evidence>
<evidence type="ECO:0000259" key="17">
    <source>
        <dbReference type="PROSITE" id="PS50110"/>
    </source>
</evidence>
<dbReference type="Gene3D" id="3.40.50.2300">
    <property type="match status" value="2"/>
</dbReference>
<dbReference type="GO" id="GO:0006355">
    <property type="term" value="P:regulation of DNA-templated transcription"/>
    <property type="evidence" value="ECO:0007669"/>
    <property type="project" value="InterPro"/>
</dbReference>
<dbReference type="CDD" id="cd16922">
    <property type="entry name" value="HATPase_EvgS-ArcB-TorS-like"/>
    <property type="match status" value="1"/>
</dbReference>
<evidence type="ECO:0000256" key="10">
    <source>
        <dbReference type="ARBA" id="ARBA00023012"/>
    </source>
</evidence>
<dbReference type="HOGENOM" id="CLU_000445_56_1_6"/>
<dbReference type="STRING" id="87626.PTD2_07289"/>
<evidence type="ECO:0000259" key="16">
    <source>
        <dbReference type="PROSITE" id="PS50109"/>
    </source>
</evidence>
<dbReference type="PROSITE" id="PS50839">
    <property type="entry name" value="CHASE"/>
    <property type="match status" value="1"/>
</dbReference>
<dbReference type="GO" id="GO:0005886">
    <property type="term" value="C:plasma membrane"/>
    <property type="evidence" value="ECO:0007669"/>
    <property type="project" value="UniProtKB-SubCell"/>
</dbReference>
<dbReference type="InterPro" id="IPR042240">
    <property type="entry name" value="CHASE_sf"/>
</dbReference>
<feature type="domain" description="HPt" evidence="20">
    <location>
        <begin position="1297"/>
        <end position="1397"/>
    </location>
</feature>
<dbReference type="eggNOG" id="COG0642">
    <property type="taxonomic scope" value="Bacteria"/>
</dbReference>
<dbReference type="InterPro" id="IPR003661">
    <property type="entry name" value="HisK_dim/P_dom"/>
</dbReference>
<dbReference type="Pfam" id="PF00989">
    <property type="entry name" value="PAS"/>
    <property type="match status" value="1"/>
</dbReference>
<dbReference type="Gene3D" id="3.30.565.10">
    <property type="entry name" value="Histidine kinase-like ATPase, C-terminal domain"/>
    <property type="match status" value="1"/>
</dbReference>
<dbReference type="SMART" id="SM01079">
    <property type="entry name" value="CHASE"/>
    <property type="match status" value="1"/>
</dbReference>
<dbReference type="CDD" id="cd00082">
    <property type="entry name" value="HisKA"/>
    <property type="match status" value="1"/>
</dbReference>
<dbReference type="SUPFAM" id="SSF55874">
    <property type="entry name" value="ATPase domain of HSP90 chaperone/DNA topoisomerase II/histidine kinase"/>
    <property type="match status" value="1"/>
</dbReference>
<dbReference type="InterPro" id="IPR000014">
    <property type="entry name" value="PAS"/>
</dbReference>
<feature type="modified residue" description="4-aspartylphosphate" evidence="13">
    <location>
        <position position="1042"/>
    </location>
</feature>
<dbReference type="InterPro" id="IPR004358">
    <property type="entry name" value="Sig_transdc_His_kin-like_C"/>
</dbReference>
<dbReference type="InterPro" id="IPR036890">
    <property type="entry name" value="HATPase_C_sf"/>
</dbReference>
<dbReference type="SUPFAM" id="SSF55785">
    <property type="entry name" value="PYP-like sensor domain (PAS domain)"/>
    <property type="match status" value="3"/>
</dbReference>
<dbReference type="eggNOG" id="COG2205">
    <property type="taxonomic scope" value="Bacteria"/>
</dbReference>
<evidence type="ECO:0000256" key="6">
    <source>
        <dbReference type="ARBA" id="ARBA00022692"/>
    </source>
</evidence>